<dbReference type="AlphaFoldDB" id="A0A4R8A6S8"/>
<dbReference type="FunFam" id="2.40.30.10:FF:000007">
    <property type="entry name" value="Translation initiation factor IF-2"/>
    <property type="match status" value="1"/>
</dbReference>
<dbReference type="CDD" id="cd03692">
    <property type="entry name" value="mtIF2_IVc"/>
    <property type="match status" value="1"/>
</dbReference>
<evidence type="ECO:0000256" key="7">
    <source>
        <dbReference type="ARBA" id="ARBA00022917"/>
    </source>
</evidence>
<comment type="similarity">
    <text evidence="2 10 11">Belongs to the TRAFAC class translation factor GTPase superfamily. Classic translation factor GTPase family. IF-2 subfamily.</text>
</comment>
<dbReference type="GO" id="GO:0003924">
    <property type="term" value="F:GTPase activity"/>
    <property type="evidence" value="ECO:0007669"/>
    <property type="project" value="UniProtKB-UniRule"/>
</dbReference>
<feature type="region of interest" description="G-domain" evidence="10">
    <location>
        <begin position="114"/>
        <end position="262"/>
    </location>
</feature>
<dbReference type="InterPro" id="IPR009000">
    <property type="entry name" value="Transl_B-barrel_sf"/>
</dbReference>
<dbReference type="NCBIfam" id="TIGR00487">
    <property type="entry name" value="IF-2"/>
    <property type="match status" value="1"/>
</dbReference>
<dbReference type="GO" id="GO:0005829">
    <property type="term" value="C:cytosol"/>
    <property type="evidence" value="ECO:0007669"/>
    <property type="project" value="TreeGrafter"/>
</dbReference>
<dbReference type="EMBL" id="SODD01000001">
    <property type="protein sequence ID" value="TDW26355.1"/>
    <property type="molecule type" value="Genomic_DNA"/>
</dbReference>
<evidence type="ECO:0000313" key="14">
    <source>
        <dbReference type="EMBL" id="TDW26355.1"/>
    </source>
</evidence>
<feature type="region of interest" description="Disordered" evidence="12">
    <location>
        <begin position="1"/>
        <end position="24"/>
    </location>
</feature>
<keyword evidence="7 10" id="KW-0648">Protein biosynthesis</keyword>
<dbReference type="GO" id="GO:0005525">
    <property type="term" value="F:GTP binding"/>
    <property type="evidence" value="ECO:0007669"/>
    <property type="project" value="UniProtKB-KW"/>
</dbReference>
<dbReference type="CDD" id="cd03702">
    <property type="entry name" value="IF2_mtIF2_II"/>
    <property type="match status" value="1"/>
</dbReference>
<comment type="subcellular location">
    <subcellularLocation>
        <location evidence="1 10">Cytoplasm</location>
    </subcellularLocation>
</comment>
<dbReference type="HAMAP" id="MF_00100_B">
    <property type="entry name" value="IF_2_B"/>
    <property type="match status" value="1"/>
</dbReference>
<dbReference type="Proteomes" id="UP000294743">
    <property type="component" value="Unassembled WGS sequence"/>
</dbReference>
<feature type="binding site" evidence="10">
    <location>
        <begin position="120"/>
        <end position="127"/>
    </location>
    <ligand>
        <name>GTP</name>
        <dbReference type="ChEBI" id="CHEBI:37565"/>
    </ligand>
</feature>
<dbReference type="InterPro" id="IPR023115">
    <property type="entry name" value="TIF_IF2_dom3"/>
</dbReference>
<proteinExistence type="inferred from homology"/>
<dbReference type="InterPro" id="IPR005225">
    <property type="entry name" value="Small_GTP-bd"/>
</dbReference>
<gene>
    <name evidence="10" type="primary">infB</name>
    <name evidence="14" type="ORF">EDD63_10170</name>
</gene>
<sequence length="610" mass="66402">MAKARRRPNNNRRGNNRGHEQKKPEIVVTEITYSGQPTVGELAKLMHKQASDIIKFLFLMGNMATINTVLDDETVELIGMEFNIEVTKEHIVEEYNFEELDEEDDPKLLESRPPVVTIMGHVDHGKTTLLDTIRKTKVTEGEFGGITQHIGAYQVTVKGKKVSFLDTPGHEAFTAMRARGAKVTDVTVIVVAADDGVMPQTKEAVDHAKAAGVPMIVAVNKMDKEGANPDRVMSEMSELGCMPEEWGGDTIFVPVSAKNGDGVNDLLENILVVAEMQDLKANPHKMATGTVIEAKLDKGRGAVATLLIQNGTLHASDAIVVGTAFGHVRKMVDDLGREIKTAGPSTPVEIIGLNSVPIAGDVFKAFDQEKKARQIAEARLQARVEEERNASSAMSLEDLAKQIEEGEIQSINVIVKADVQGSAEAVKSSLEKIDVDGVRVNVIRSTAGAITESDIMLASASQAIVVGFNVRPNAAVRKKAEDEGVQIRLHNIIYKVIEEMESAMKGMLAPVYEEVITGQAEVRETYKVSKVGTIAGCMVTDGVIRRDSGCRLIREGVVIYTGKLGSLQRFKDQVKEVSNGYECGLTIENFNDIKEGDIIEAFEDQQVEVA</sequence>
<dbReference type="NCBIfam" id="TIGR00231">
    <property type="entry name" value="small_GTP"/>
    <property type="match status" value="1"/>
</dbReference>
<comment type="caution">
    <text evidence="14">The sequence shown here is derived from an EMBL/GenBank/DDBJ whole genome shotgun (WGS) entry which is preliminary data.</text>
</comment>
<keyword evidence="4 10" id="KW-0963">Cytoplasm</keyword>
<dbReference type="Pfam" id="PF22042">
    <property type="entry name" value="EF-G_D2"/>
    <property type="match status" value="1"/>
</dbReference>
<dbReference type="Pfam" id="PF00009">
    <property type="entry name" value="GTP_EFTU"/>
    <property type="match status" value="1"/>
</dbReference>
<feature type="binding site" evidence="10">
    <location>
        <begin position="166"/>
        <end position="170"/>
    </location>
    <ligand>
        <name>GTP</name>
        <dbReference type="ChEBI" id="CHEBI:37565"/>
    </ligand>
</feature>
<dbReference type="SUPFAM" id="SSF50447">
    <property type="entry name" value="Translation proteins"/>
    <property type="match status" value="2"/>
</dbReference>
<reference evidence="14 15" key="1">
    <citation type="submission" date="2019-03" db="EMBL/GenBank/DDBJ databases">
        <title>Genomic Encyclopedia of Type Strains, Phase IV (KMG-IV): sequencing the most valuable type-strain genomes for metagenomic binning, comparative biology and taxonomic classification.</title>
        <authorList>
            <person name="Goeker M."/>
        </authorList>
    </citation>
    <scope>NUCLEOTIDE SEQUENCE [LARGE SCALE GENOMIC DNA]</scope>
    <source>
        <strain evidence="14 15">DSM 28867</strain>
    </source>
</reference>
<dbReference type="SUPFAM" id="SSF52156">
    <property type="entry name" value="Initiation factor IF2/eIF5b, domain 3"/>
    <property type="match status" value="1"/>
</dbReference>
<evidence type="ECO:0000256" key="2">
    <source>
        <dbReference type="ARBA" id="ARBA00007733"/>
    </source>
</evidence>
<organism evidence="14 15">
    <name type="scientific">Breznakia blatticola</name>
    <dbReference type="NCBI Taxonomy" id="1754012"/>
    <lineage>
        <taxon>Bacteria</taxon>
        <taxon>Bacillati</taxon>
        <taxon>Bacillota</taxon>
        <taxon>Erysipelotrichia</taxon>
        <taxon>Erysipelotrichales</taxon>
        <taxon>Erysipelotrichaceae</taxon>
        <taxon>Breznakia</taxon>
    </lineage>
</organism>
<dbReference type="OrthoDB" id="9811804at2"/>
<dbReference type="GO" id="GO:0003743">
    <property type="term" value="F:translation initiation factor activity"/>
    <property type="evidence" value="ECO:0007669"/>
    <property type="project" value="UniProtKB-UniRule"/>
</dbReference>
<dbReference type="Pfam" id="PF11987">
    <property type="entry name" value="IF-2"/>
    <property type="match status" value="1"/>
</dbReference>
<evidence type="ECO:0000256" key="11">
    <source>
        <dbReference type="RuleBase" id="RU000644"/>
    </source>
</evidence>
<accession>A0A4R8A6S8</accession>
<dbReference type="PANTHER" id="PTHR43381">
    <property type="entry name" value="TRANSLATION INITIATION FACTOR IF-2-RELATED"/>
    <property type="match status" value="1"/>
</dbReference>
<name>A0A4R8A6S8_9FIRM</name>
<dbReference type="SUPFAM" id="SSF52540">
    <property type="entry name" value="P-loop containing nucleoside triphosphate hydrolases"/>
    <property type="match status" value="1"/>
</dbReference>
<dbReference type="InterPro" id="IPR000795">
    <property type="entry name" value="T_Tr_GTP-bd_dom"/>
</dbReference>
<dbReference type="Gene3D" id="3.40.50.300">
    <property type="entry name" value="P-loop containing nucleotide triphosphate hydrolases"/>
    <property type="match status" value="1"/>
</dbReference>
<dbReference type="InterPro" id="IPR053905">
    <property type="entry name" value="EF-G-like_DII"/>
</dbReference>
<evidence type="ECO:0000256" key="12">
    <source>
        <dbReference type="SAM" id="MobiDB-lite"/>
    </source>
</evidence>
<dbReference type="InterPro" id="IPR000178">
    <property type="entry name" value="TF_IF2_bacterial-like"/>
</dbReference>
<dbReference type="InterPro" id="IPR006847">
    <property type="entry name" value="IF2_N"/>
</dbReference>
<dbReference type="InterPro" id="IPR004161">
    <property type="entry name" value="EFTu-like_2"/>
</dbReference>
<keyword evidence="5 10" id="KW-0396">Initiation factor</keyword>
<evidence type="ECO:0000256" key="10">
    <source>
        <dbReference type="HAMAP-Rule" id="MF_00100"/>
    </source>
</evidence>
<dbReference type="FunFam" id="3.40.50.10050:FF:000001">
    <property type="entry name" value="Translation initiation factor IF-2"/>
    <property type="match status" value="1"/>
</dbReference>
<keyword evidence="6 10" id="KW-0547">Nucleotide-binding</keyword>
<dbReference type="InterPro" id="IPR015760">
    <property type="entry name" value="TIF_IF2"/>
</dbReference>
<feature type="domain" description="Tr-type G" evidence="13">
    <location>
        <begin position="111"/>
        <end position="280"/>
    </location>
</feature>
<feature type="binding site" evidence="10">
    <location>
        <begin position="220"/>
        <end position="223"/>
    </location>
    <ligand>
        <name>GTP</name>
        <dbReference type="ChEBI" id="CHEBI:37565"/>
    </ligand>
</feature>
<evidence type="ECO:0000256" key="6">
    <source>
        <dbReference type="ARBA" id="ARBA00022741"/>
    </source>
</evidence>
<dbReference type="PANTHER" id="PTHR43381:SF5">
    <property type="entry name" value="TR-TYPE G DOMAIN-CONTAINING PROTEIN"/>
    <property type="match status" value="1"/>
</dbReference>
<dbReference type="InterPro" id="IPR027417">
    <property type="entry name" value="P-loop_NTPase"/>
</dbReference>
<dbReference type="Pfam" id="PF04760">
    <property type="entry name" value="IF2_N"/>
    <property type="match status" value="1"/>
</dbReference>
<dbReference type="Gene3D" id="2.40.30.10">
    <property type="entry name" value="Translation factors"/>
    <property type="match status" value="2"/>
</dbReference>
<dbReference type="RefSeq" id="WP_134167311.1">
    <property type="nucleotide sequence ID" value="NZ_SODD01000001.1"/>
</dbReference>
<dbReference type="FunFam" id="3.40.50.300:FF:000019">
    <property type="entry name" value="Translation initiation factor IF-2"/>
    <property type="match status" value="1"/>
</dbReference>
<dbReference type="Gene3D" id="3.40.50.10050">
    <property type="entry name" value="Translation initiation factor IF- 2, domain 3"/>
    <property type="match status" value="1"/>
</dbReference>
<dbReference type="Pfam" id="PF03144">
    <property type="entry name" value="GTP_EFTU_D2"/>
    <property type="match status" value="1"/>
</dbReference>
<feature type="compositionally biased region" description="Basic residues" evidence="12">
    <location>
        <begin position="1"/>
        <end position="16"/>
    </location>
</feature>
<evidence type="ECO:0000256" key="9">
    <source>
        <dbReference type="ARBA" id="ARBA00025162"/>
    </source>
</evidence>
<keyword evidence="15" id="KW-1185">Reference proteome</keyword>
<evidence type="ECO:0000313" key="15">
    <source>
        <dbReference type="Proteomes" id="UP000294743"/>
    </source>
</evidence>
<evidence type="ECO:0000256" key="5">
    <source>
        <dbReference type="ARBA" id="ARBA00022540"/>
    </source>
</evidence>
<evidence type="ECO:0000256" key="1">
    <source>
        <dbReference type="ARBA" id="ARBA00004496"/>
    </source>
</evidence>
<protein>
    <recommendedName>
        <fullName evidence="3 10">Translation initiation factor IF-2</fullName>
    </recommendedName>
</protein>
<evidence type="ECO:0000256" key="8">
    <source>
        <dbReference type="ARBA" id="ARBA00023134"/>
    </source>
</evidence>
<comment type="function">
    <text evidence="9 10 11">One of the essential components for the initiation of protein synthesis. Protects formylmethionyl-tRNA from spontaneous hydrolysis and promotes its binding to the 30S ribosomal subunits. Also involved in the hydrolysis of GTP during the formation of the 70S ribosomal complex.</text>
</comment>
<keyword evidence="8 10" id="KW-0342">GTP-binding</keyword>
<dbReference type="InterPro" id="IPR044145">
    <property type="entry name" value="IF2_II"/>
</dbReference>
<dbReference type="InterPro" id="IPR036925">
    <property type="entry name" value="TIF_IF2_dom3_sf"/>
</dbReference>
<dbReference type="PROSITE" id="PS51722">
    <property type="entry name" value="G_TR_2"/>
    <property type="match status" value="1"/>
</dbReference>
<dbReference type="CDD" id="cd01887">
    <property type="entry name" value="IF2_eIF5B"/>
    <property type="match status" value="1"/>
</dbReference>
<evidence type="ECO:0000259" key="13">
    <source>
        <dbReference type="PROSITE" id="PS51722"/>
    </source>
</evidence>
<dbReference type="FunFam" id="2.40.30.10:FF:000008">
    <property type="entry name" value="Translation initiation factor IF-2"/>
    <property type="match status" value="1"/>
</dbReference>
<evidence type="ECO:0000256" key="4">
    <source>
        <dbReference type="ARBA" id="ARBA00022490"/>
    </source>
</evidence>
<evidence type="ECO:0000256" key="3">
    <source>
        <dbReference type="ARBA" id="ARBA00020675"/>
    </source>
</evidence>